<dbReference type="PANTHER" id="PTHR42786">
    <property type="entry name" value="TRNA/RRNA METHYLTRANSFERASE"/>
    <property type="match status" value="1"/>
</dbReference>
<keyword evidence="3 8" id="KW-0808">Transferase</keyword>
<evidence type="ECO:0000256" key="2">
    <source>
        <dbReference type="ARBA" id="ARBA00022603"/>
    </source>
</evidence>
<keyword evidence="5" id="KW-0963">Cytoplasm</keyword>
<evidence type="ECO:0000256" key="4">
    <source>
        <dbReference type="ARBA" id="ARBA00022691"/>
    </source>
</evidence>
<dbReference type="NCBIfam" id="TIGR00050">
    <property type="entry name" value="rRNA_methyl_1"/>
    <property type="match status" value="1"/>
</dbReference>
<dbReference type="CDD" id="cd18093">
    <property type="entry name" value="SpoU-like_TrmJ"/>
    <property type="match status" value="1"/>
</dbReference>
<dbReference type="GO" id="GO:0003723">
    <property type="term" value="F:RNA binding"/>
    <property type="evidence" value="ECO:0007669"/>
    <property type="project" value="InterPro"/>
</dbReference>
<dbReference type="EMBL" id="LIBB01000069">
    <property type="protein sequence ID" value="KRO72436.1"/>
    <property type="molecule type" value="Genomic_DNA"/>
</dbReference>
<keyword evidence="2 5" id="KW-0489">Methyltransferase</keyword>
<dbReference type="Pfam" id="PF00588">
    <property type="entry name" value="SpoU_methylase"/>
    <property type="match status" value="1"/>
</dbReference>
<dbReference type="InterPro" id="IPR029028">
    <property type="entry name" value="Alpha/beta_knot_MTases"/>
</dbReference>
<gene>
    <name evidence="5" type="primary">trmJ</name>
    <name evidence="8" type="ORF">ABR69_08880</name>
</gene>
<protein>
    <recommendedName>
        <fullName evidence="5">tRNA (cytidine/uridine-2'-O-)-methyltransferase TrmJ</fullName>
        <ecNumber evidence="5">2.1.1.200</ecNumber>
    </recommendedName>
    <alternativeName>
        <fullName evidence="5">tRNA (cytidine(32)/uridine(32)-2'-O)-methyltransferase</fullName>
    </alternativeName>
    <alternativeName>
        <fullName evidence="5">tRNA Cm32/Um32 methyltransferase</fullName>
    </alternativeName>
</protein>
<dbReference type="GO" id="GO:0005829">
    <property type="term" value="C:cytosol"/>
    <property type="evidence" value="ECO:0007669"/>
    <property type="project" value="TreeGrafter"/>
</dbReference>
<dbReference type="SUPFAM" id="SSF75217">
    <property type="entry name" value="alpha/beta knot"/>
    <property type="match status" value="1"/>
</dbReference>
<feature type="region of interest" description="Disordered" evidence="6">
    <location>
        <begin position="250"/>
        <end position="271"/>
    </location>
</feature>
<evidence type="ECO:0000256" key="5">
    <source>
        <dbReference type="RuleBase" id="RU362024"/>
    </source>
</evidence>
<sequence>MPALDPSQIAVVLVNTSHPGNIGATARAMKNMGLTQLILVDPEDFPSGAATARAVSAVDILENARVVSTLEEAVADCGLIIGTSARSRKLPWPMLDGESCADKVFLEHKTNKVALVFGREDSGLNNEELQLCQYHVQIPSSPECSSLNLSAAVMVITYELAKRARHREDAVKLPEDDFWDQERATADENERFFAHLEKVMIAIRFHDPDNPRQLMQRMRRLFGRIRIDVMEMNILRGILSNIEWHIKTREERKDPPRGATIEQLEEEMSKE</sequence>
<dbReference type="EC" id="2.1.1.200" evidence="5"/>
<comment type="subcellular location">
    <subcellularLocation>
        <location evidence="5">Cytoplasm</location>
    </subcellularLocation>
</comment>
<comment type="similarity">
    <text evidence="1">Belongs to the class IV-like SAM-binding methyltransferase superfamily. RNA methyltransferase TrmH family.</text>
</comment>
<dbReference type="GO" id="GO:0160206">
    <property type="term" value="F:tRNA (cytidine(32)/uridine(32)-2'-O)-methyltransferase activity"/>
    <property type="evidence" value="ECO:0007669"/>
    <property type="project" value="UniProtKB-EC"/>
</dbReference>
<evidence type="ECO:0000313" key="8">
    <source>
        <dbReference type="EMBL" id="KRO72436.1"/>
    </source>
</evidence>
<dbReference type="Proteomes" id="UP000051934">
    <property type="component" value="Unassembled WGS sequence"/>
</dbReference>
<evidence type="ECO:0000259" key="7">
    <source>
        <dbReference type="Pfam" id="PF00588"/>
    </source>
</evidence>
<evidence type="ECO:0000313" key="9">
    <source>
        <dbReference type="Proteomes" id="UP000051934"/>
    </source>
</evidence>
<feature type="domain" description="tRNA/rRNA methyltransferase SpoU type" evidence="7">
    <location>
        <begin position="9"/>
        <end position="158"/>
    </location>
</feature>
<dbReference type="InterPro" id="IPR029026">
    <property type="entry name" value="tRNA_m1G_MTases_N"/>
</dbReference>
<dbReference type="PANTHER" id="PTHR42786:SF2">
    <property type="entry name" value="TRNA (CYTIDINE_URIDINE-2'-O-)-METHYLTRANSFERASE TRMJ"/>
    <property type="match status" value="1"/>
</dbReference>
<comment type="function">
    <text evidence="5">Catalyzes the formation of 2'O-methylated cytidine (Cm32) or 2'O-methylated uridine (Um32) at position 32 in tRNA.</text>
</comment>
<evidence type="ECO:0000256" key="6">
    <source>
        <dbReference type="SAM" id="MobiDB-lite"/>
    </source>
</evidence>
<keyword evidence="5" id="KW-0819">tRNA processing</keyword>
<dbReference type="GO" id="GO:0002128">
    <property type="term" value="P:tRNA nucleoside ribose methylation"/>
    <property type="evidence" value="ECO:0007669"/>
    <property type="project" value="TreeGrafter"/>
</dbReference>
<evidence type="ECO:0000256" key="3">
    <source>
        <dbReference type="ARBA" id="ARBA00022679"/>
    </source>
</evidence>
<dbReference type="FunFam" id="3.40.1280.10:FF:000006">
    <property type="entry name" value="Uncharacterized tRNA/rRNA methyltransferase HI_0380"/>
    <property type="match status" value="1"/>
</dbReference>
<dbReference type="Gene3D" id="3.40.1280.10">
    <property type="match status" value="1"/>
</dbReference>
<dbReference type="InterPro" id="IPR004384">
    <property type="entry name" value="RNA_MeTrfase_TrmJ/LasT"/>
</dbReference>
<organism evidence="8 9">
    <name type="scientific">OM182 bacterium BACL3 MAG-120507-bin80</name>
    <dbReference type="NCBI Taxonomy" id="1655577"/>
    <lineage>
        <taxon>Bacteria</taxon>
        <taxon>Pseudomonadati</taxon>
        <taxon>Pseudomonadota</taxon>
        <taxon>Gammaproteobacteria</taxon>
        <taxon>OMG group</taxon>
        <taxon>OM182 clade</taxon>
    </lineage>
</organism>
<name>A0A0R2SC97_9GAMM</name>
<dbReference type="PIRSF" id="PIRSF004808">
    <property type="entry name" value="LasT"/>
    <property type="match status" value="1"/>
</dbReference>
<dbReference type="Gene3D" id="1.10.8.590">
    <property type="match status" value="1"/>
</dbReference>
<dbReference type="GO" id="GO:0106339">
    <property type="term" value="F:tRNA (cytidine(32)-2'-O)-methyltransferase activity"/>
    <property type="evidence" value="ECO:0007669"/>
    <property type="project" value="RHEA"/>
</dbReference>
<comment type="subunit">
    <text evidence="5">Homodimer.</text>
</comment>
<dbReference type="AlphaFoldDB" id="A0A0R2SC97"/>
<accession>A0A0R2SC97</accession>
<keyword evidence="4 5" id="KW-0949">S-adenosyl-L-methionine</keyword>
<comment type="catalytic activity">
    <reaction evidence="5">
        <text>uridine(32) in tRNA + S-adenosyl-L-methionine = 2'-O-methyluridine(32) in tRNA + S-adenosyl-L-homocysteine + H(+)</text>
        <dbReference type="Rhea" id="RHEA:42936"/>
        <dbReference type="Rhea" id="RHEA-COMP:10107"/>
        <dbReference type="Rhea" id="RHEA-COMP:10290"/>
        <dbReference type="ChEBI" id="CHEBI:15378"/>
        <dbReference type="ChEBI" id="CHEBI:57856"/>
        <dbReference type="ChEBI" id="CHEBI:59789"/>
        <dbReference type="ChEBI" id="CHEBI:65315"/>
        <dbReference type="ChEBI" id="CHEBI:74478"/>
        <dbReference type="EC" id="2.1.1.200"/>
    </reaction>
</comment>
<evidence type="ECO:0000256" key="1">
    <source>
        <dbReference type="ARBA" id="ARBA00007228"/>
    </source>
</evidence>
<proteinExistence type="inferred from homology"/>
<comment type="catalytic activity">
    <reaction evidence="5">
        <text>cytidine(32) in tRNA + S-adenosyl-L-methionine = 2'-O-methylcytidine(32) in tRNA + S-adenosyl-L-homocysteine + H(+)</text>
        <dbReference type="Rhea" id="RHEA:42932"/>
        <dbReference type="Rhea" id="RHEA-COMP:10288"/>
        <dbReference type="Rhea" id="RHEA-COMP:10289"/>
        <dbReference type="ChEBI" id="CHEBI:15378"/>
        <dbReference type="ChEBI" id="CHEBI:57856"/>
        <dbReference type="ChEBI" id="CHEBI:59789"/>
        <dbReference type="ChEBI" id="CHEBI:74495"/>
        <dbReference type="ChEBI" id="CHEBI:82748"/>
        <dbReference type="EC" id="2.1.1.200"/>
    </reaction>
</comment>
<comment type="caution">
    <text evidence="8">The sequence shown here is derived from an EMBL/GenBank/DDBJ whole genome shotgun (WGS) entry which is preliminary data.</text>
</comment>
<reference evidence="8 9" key="1">
    <citation type="submission" date="2015-10" db="EMBL/GenBank/DDBJ databases">
        <title>Metagenome-Assembled Genomes uncover a global brackish microbiome.</title>
        <authorList>
            <person name="Hugerth L.W."/>
            <person name="Larsson J."/>
            <person name="Alneberg J."/>
            <person name="Lindh M.V."/>
            <person name="Legrand C."/>
            <person name="Pinhassi J."/>
            <person name="Andersson A.F."/>
        </authorList>
    </citation>
    <scope>NUCLEOTIDE SEQUENCE [LARGE SCALE GENOMIC DNA]</scope>
    <source>
        <strain evidence="8">BACL4 MAG-120507-bin80</strain>
    </source>
</reference>
<dbReference type="InterPro" id="IPR001537">
    <property type="entry name" value="SpoU_MeTrfase"/>
</dbReference>